<dbReference type="GO" id="GO:0008194">
    <property type="term" value="F:UDP-glycosyltransferase activity"/>
    <property type="evidence" value="ECO:0007669"/>
    <property type="project" value="InterPro"/>
</dbReference>
<dbReference type="EMBL" id="MCFE01000072">
    <property type="protein sequence ID" value="ORY01234.1"/>
    <property type="molecule type" value="Genomic_DNA"/>
</dbReference>
<keyword evidence="7" id="KW-1185">Reference proteome</keyword>
<keyword evidence="2 3" id="KW-0808">Transferase</keyword>
<keyword evidence="4" id="KW-0812">Transmembrane</keyword>
<reference evidence="6 7" key="1">
    <citation type="submission" date="2016-07" db="EMBL/GenBank/DDBJ databases">
        <title>Pervasive Adenine N6-methylation of Active Genes in Fungi.</title>
        <authorList>
            <consortium name="DOE Joint Genome Institute"/>
            <person name="Mondo S.J."/>
            <person name="Dannebaum R.O."/>
            <person name="Kuo R.C."/>
            <person name="Labutti K."/>
            <person name="Haridas S."/>
            <person name="Kuo A."/>
            <person name="Salamov A."/>
            <person name="Ahrendt S.R."/>
            <person name="Lipzen A."/>
            <person name="Sullivan W."/>
            <person name="Andreopoulos W.B."/>
            <person name="Clum A."/>
            <person name="Lindquist E."/>
            <person name="Daum C."/>
            <person name="Ramamoorthy G.K."/>
            <person name="Gryganskyi A."/>
            <person name="Culley D."/>
            <person name="Magnuson J.K."/>
            <person name="James T.Y."/>
            <person name="O'Malley M.A."/>
            <person name="Stajich J.E."/>
            <person name="Spatafora J.W."/>
            <person name="Visel A."/>
            <person name="Grigoriev I.V."/>
        </authorList>
    </citation>
    <scope>NUCLEOTIDE SEQUENCE [LARGE SCALE GENOMIC DNA]</scope>
    <source>
        <strain evidence="6 7">CBS 931.73</strain>
    </source>
</reference>
<organism evidence="6 7">
    <name type="scientific">Basidiobolus meristosporus CBS 931.73</name>
    <dbReference type="NCBI Taxonomy" id="1314790"/>
    <lineage>
        <taxon>Eukaryota</taxon>
        <taxon>Fungi</taxon>
        <taxon>Fungi incertae sedis</taxon>
        <taxon>Zoopagomycota</taxon>
        <taxon>Entomophthoromycotina</taxon>
        <taxon>Basidiobolomycetes</taxon>
        <taxon>Basidiobolales</taxon>
        <taxon>Basidiobolaceae</taxon>
        <taxon>Basidiobolus</taxon>
    </lineage>
</organism>
<feature type="signal peptide" evidence="5">
    <location>
        <begin position="1"/>
        <end position="18"/>
    </location>
</feature>
<evidence type="ECO:0000256" key="3">
    <source>
        <dbReference type="RuleBase" id="RU003718"/>
    </source>
</evidence>
<evidence type="ECO:0000256" key="1">
    <source>
        <dbReference type="ARBA" id="ARBA00022676"/>
    </source>
</evidence>
<evidence type="ECO:0000256" key="2">
    <source>
        <dbReference type="ARBA" id="ARBA00022679"/>
    </source>
</evidence>
<dbReference type="Gene3D" id="3.40.50.2000">
    <property type="entry name" value="Glycogen Phosphorylase B"/>
    <property type="match status" value="2"/>
</dbReference>
<dbReference type="Proteomes" id="UP000193498">
    <property type="component" value="Unassembled WGS sequence"/>
</dbReference>
<dbReference type="InterPro" id="IPR035595">
    <property type="entry name" value="UDP_glycos_trans_CS"/>
</dbReference>
<keyword evidence="4" id="KW-1133">Transmembrane helix</keyword>
<comment type="caution">
    <text evidence="6">The sequence shown here is derived from an EMBL/GenBank/DDBJ whole genome shotgun (WGS) entry which is preliminary data.</text>
</comment>
<proteinExistence type="inferred from homology"/>
<keyword evidence="1 3" id="KW-0328">Glycosyltransferase</keyword>
<accession>A0A1Y1YTT0</accession>
<keyword evidence="5" id="KW-0732">Signal</keyword>
<dbReference type="CDD" id="cd03784">
    <property type="entry name" value="GT1_Gtf-like"/>
    <property type="match status" value="1"/>
</dbReference>
<dbReference type="PROSITE" id="PS00375">
    <property type="entry name" value="UDPGT"/>
    <property type="match status" value="1"/>
</dbReference>
<dbReference type="OrthoDB" id="5593521at2759"/>
<dbReference type="AlphaFoldDB" id="A0A1Y1YTT0"/>
<name>A0A1Y1YTT0_9FUNG</name>
<comment type="similarity">
    <text evidence="3">Belongs to the UDP-glycosyltransferase family.</text>
</comment>
<keyword evidence="4" id="KW-0472">Membrane</keyword>
<dbReference type="InParanoid" id="A0A1Y1YTT0"/>
<protein>
    <submittedName>
        <fullName evidence="6">UDP-Glycosyltransferase/glycogen phosphorylase</fullName>
    </submittedName>
</protein>
<dbReference type="PANTHER" id="PTHR48043:SF145">
    <property type="entry name" value="FI06409P-RELATED"/>
    <property type="match status" value="1"/>
</dbReference>
<dbReference type="STRING" id="1314790.A0A1Y1YTT0"/>
<evidence type="ECO:0000313" key="7">
    <source>
        <dbReference type="Proteomes" id="UP000193498"/>
    </source>
</evidence>
<dbReference type="PANTHER" id="PTHR48043">
    <property type="entry name" value="EG:EG0003.4 PROTEIN-RELATED"/>
    <property type="match status" value="1"/>
</dbReference>
<dbReference type="Pfam" id="PF00201">
    <property type="entry name" value="UDPGT"/>
    <property type="match status" value="1"/>
</dbReference>
<gene>
    <name evidence="6" type="ORF">K493DRAFT_335031</name>
</gene>
<feature type="transmembrane region" description="Helical" evidence="4">
    <location>
        <begin position="507"/>
        <end position="523"/>
    </location>
</feature>
<dbReference type="InterPro" id="IPR050271">
    <property type="entry name" value="UDP-glycosyltransferase"/>
</dbReference>
<feature type="chain" id="PRO_5012078838" evidence="5">
    <location>
        <begin position="19"/>
        <end position="545"/>
    </location>
</feature>
<sequence>MKLQSLFILPSLIAHISGQALFNETWRQPKKVLISSHFGGYSHAKPIFQIANVLKRRGYEVGFASFTPFLDMANPWGFERVSMGDSPLTMTELKEIAKKVTRNADRDDLLHVLAVMWQISYDESYNQLARIFAEEKPSLVMCDVFNFGCIDAAHDLDIPFTVQLPSLGALHSISDTITSSLDVGSAVMDSGIVSRFNRNFKRRLMYLWKNWRFARIANRERVKVGAQARKEFGFNNIDKGVMFVNSFFGIDKPKNLPPNVHLVGPLLSPEYPALTPELQAFLDSRQKVVYIAFGTVAQLERSTITKILTSVLQLLEDKVIDGAIWPLSASATEEFPEEIRVNNATIQVEQILKNQHEDIRILDFAPQFSILSHPSTVLFVSHGGLDSSNEALVTGTRVLNIPTFGDHFYNAANLQSAGVSIPMELTTFSVPEMMEKTRLLLEDKDGHFARNVHRMQLLAQINSKRIQYAADIAEQMIYAGKTDDPMKSIHQSPESRLAFWKRYDCDIYLILTAISVSLCYIFFKGIQTILSALNSSIQTTKIKTQ</sequence>
<evidence type="ECO:0000256" key="4">
    <source>
        <dbReference type="SAM" id="Phobius"/>
    </source>
</evidence>
<dbReference type="InterPro" id="IPR002213">
    <property type="entry name" value="UDP_glucos_trans"/>
</dbReference>
<evidence type="ECO:0000313" key="6">
    <source>
        <dbReference type="EMBL" id="ORY01234.1"/>
    </source>
</evidence>
<dbReference type="SUPFAM" id="SSF53756">
    <property type="entry name" value="UDP-Glycosyltransferase/glycogen phosphorylase"/>
    <property type="match status" value="1"/>
</dbReference>
<evidence type="ECO:0000256" key="5">
    <source>
        <dbReference type="SAM" id="SignalP"/>
    </source>
</evidence>